<accession>A0A7G2C9Y6</accession>
<proteinExistence type="predicted"/>
<gene>
    <name evidence="2" type="ORF">ADEAN_000372600</name>
</gene>
<dbReference type="OrthoDB" id="245666at2759"/>
<dbReference type="InterPro" id="IPR005184">
    <property type="entry name" value="DUF306_Meta_HslJ"/>
</dbReference>
<reference evidence="2 3" key="1">
    <citation type="submission" date="2020-08" db="EMBL/GenBank/DDBJ databases">
        <authorList>
            <person name="Newling K."/>
            <person name="Davey J."/>
            <person name="Forrester S."/>
        </authorList>
    </citation>
    <scope>NUCLEOTIDE SEQUENCE [LARGE SCALE GENOMIC DNA]</scope>
    <source>
        <strain evidence="3">Crithidia deanei Carvalho (ATCC PRA-265)</strain>
    </source>
</reference>
<dbReference type="EMBL" id="LR877150">
    <property type="protein sequence ID" value="CAD2216265.1"/>
    <property type="molecule type" value="Genomic_DNA"/>
</dbReference>
<dbReference type="Gene3D" id="2.40.128.270">
    <property type="match status" value="1"/>
</dbReference>
<dbReference type="Pfam" id="PF03724">
    <property type="entry name" value="META"/>
    <property type="match status" value="1"/>
</dbReference>
<evidence type="ECO:0000259" key="1">
    <source>
        <dbReference type="Pfam" id="PF03724"/>
    </source>
</evidence>
<feature type="domain" description="DUF306" evidence="1">
    <location>
        <begin position="6"/>
        <end position="102"/>
    </location>
</feature>
<sequence>MVSISDLTGKYSLTAFGGETLPAPVVVELTADGEKLKFHAQVANSMNGSLTLADGKLKGMLMSTRMMGPPALMKVEGFFGKFMEGIEVKKDGSNIVLTAGSESAVLAHM</sequence>
<dbReference type="InterPro" id="IPR038670">
    <property type="entry name" value="HslJ-like_sf"/>
</dbReference>
<protein>
    <submittedName>
        <fullName evidence="2">META domain containing protein, putative</fullName>
    </submittedName>
</protein>
<name>A0A7G2C9Y6_9TRYP</name>
<organism evidence="2 3">
    <name type="scientific">Angomonas deanei</name>
    <dbReference type="NCBI Taxonomy" id="59799"/>
    <lineage>
        <taxon>Eukaryota</taxon>
        <taxon>Discoba</taxon>
        <taxon>Euglenozoa</taxon>
        <taxon>Kinetoplastea</taxon>
        <taxon>Metakinetoplastina</taxon>
        <taxon>Trypanosomatida</taxon>
        <taxon>Trypanosomatidae</taxon>
        <taxon>Strigomonadinae</taxon>
        <taxon>Angomonas</taxon>
    </lineage>
</organism>
<evidence type="ECO:0000313" key="3">
    <source>
        <dbReference type="Proteomes" id="UP000515908"/>
    </source>
</evidence>
<dbReference type="VEuPathDB" id="TriTrypDB:ADEAN_000372600"/>
<evidence type="ECO:0000313" key="2">
    <source>
        <dbReference type="EMBL" id="CAD2216265.1"/>
    </source>
</evidence>
<keyword evidence="3" id="KW-1185">Reference proteome</keyword>
<dbReference type="AlphaFoldDB" id="A0A7G2C9Y6"/>
<dbReference type="Proteomes" id="UP000515908">
    <property type="component" value="Chromosome 06"/>
</dbReference>